<comment type="similarity">
    <text evidence="1">Belongs to the 5'-nucleotidase family.</text>
</comment>
<dbReference type="Pfam" id="PF00149">
    <property type="entry name" value="Metallophos"/>
    <property type="match status" value="1"/>
</dbReference>
<evidence type="ECO:0000313" key="3">
    <source>
        <dbReference type="EMBL" id="MTD02185.1"/>
    </source>
</evidence>
<name>A0A6L6G9P4_STRUB</name>
<dbReference type="GO" id="GO:0000166">
    <property type="term" value="F:nucleotide binding"/>
    <property type="evidence" value="ECO:0007669"/>
    <property type="project" value="UniProtKB-KW"/>
</dbReference>
<dbReference type="InterPro" id="IPR036907">
    <property type="entry name" value="5'-Nucleotdase_C_sf"/>
</dbReference>
<dbReference type="CDD" id="cd00845">
    <property type="entry name" value="MPP_UshA_N_like"/>
    <property type="match status" value="1"/>
</dbReference>
<dbReference type="RefSeq" id="WP_154617675.1">
    <property type="nucleotide sequence ID" value="NZ_JADFBG010000008.1"/>
</dbReference>
<gene>
    <name evidence="3" type="ORF">GKS16_07890</name>
</gene>
<dbReference type="PIRSF" id="PIRSF036361">
    <property type="entry name" value="YunD"/>
    <property type="match status" value="1"/>
</dbReference>
<comment type="caution">
    <text evidence="3">The sequence shown here is derived from an EMBL/GenBank/DDBJ whole genome shotgun (WGS) entry which is preliminary data.</text>
</comment>
<evidence type="ECO:0000313" key="4">
    <source>
        <dbReference type="Proteomes" id="UP000483839"/>
    </source>
</evidence>
<dbReference type="PANTHER" id="PTHR11575">
    <property type="entry name" value="5'-NUCLEOTIDASE-RELATED"/>
    <property type="match status" value="1"/>
</dbReference>
<dbReference type="Gene3D" id="3.60.21.10">
    <property type="match status" value="1"/>
</dbReference>
<accession>A0A6L6G9P4</accession>
<dbReference type="SUPFAM" id="SSF56300">
    <property type="entry name" value="Metallo-dependent phosphatases"/>
    <property type="match status" value="1"/>
</dbReference>
<protein>
    <submittedName>
        <fullName evidence="3">Bifunctional metallophosphatase/5'-nucleotidase</fullName>
    </submittedName>
</protein>
<proteinExistence type="inferred from homology"/>
<dbReference type="InterPro" id="IPR004843">
    <property type="entry name" value="Calcineurin-like_PHP"/>
</dbReference>
<dbReference type="GO" id="GO:0030288">
    <property type="term" value="C:outer membrane-bounded periplasmic space"/>
    <property type="evidence" value="ECO:0007669"/>
    <property type="project" value="TreeGrafter"/>
</dbReference>
<dbReference type="InterPro" id="IPR029052">
    <property type="entry name" value="Metallo-depent_PP-like"/>
</dbReference>
<dbReference type="GO" id="GO:0008253">
    <property type="term" value="F:5'-nucleotidase activity"/>
    <property type="evidence" value="ECO:0007669"/>
    <property type="project" value="TreeGrafter"/>
</dbReference>
<dbReference type="SUPFAM" id="SSF55816">
    <property type="entry name" value="5'-nucleotidase (syn. UDP-sugar hydrolase), C-terminal domain"/>
    <property type="match status" value="1"/>
</dbReference>
<keyword evidence="1" id="KW-0378">Hydrolase</keyword>
<dbReference type="InterPro" id="IPR006179">
    <property type="entry name" value="5_nucleotidase/apyrase"/>
</dbReference>
<dbReference type="InterPro" id="IPR011240">
    <property type="entry name" value="Pesterase_YunD"/>
</dbReference>
<dbReference type="AlphaFoldDB" id="A0A6L6G9P4"/>
<evidence type="ECO:0000256" key="1">
    <source>
        <dbReference type="RuleBase" id="RU362119"/>
    </source>
</evidence>
<reference evidence="3 4" key="1">
    <citation type="submission" date="2019-11" db="EMBL/GenBank/DDBJ databases">
        <title>Streptococcus uberis isolated from clinical mastitis cases on a southeastern Queensland dairy.</title>
        <authorList>
            <person name="Workentine M.L."/>
            <person name="Price R."/>
            <person name="Olchowy T."/>
        </authorList>
    </citation>
    <scope>NUCLEOTIDE SEQUENCE [LARGE SCALE GENOMIC DNA]</scope>
    <source>
        <strain evidence="3 4">OLC4459-A17</strain>
    </source>
</reference>
<organism evidence="3 4">
    <name type="scientific">Streptococcus uberis</name>
    <dbReference type="NCBI Taxonomy" id="1349"/>
    <lineage>
        <taxon>Bacteria</taxon>
        <taxon>Bacillati</taxon>
        <taxon>Bacillota</taxon>
        <taxon>Bacilli</taxon>
        <taxon>Lactobacillales</taxon>
        <taxon>Streptococcaceae</taxon>
        <taxon>Streptococcus</taxon>
    </lineage>
</organism>
<dbReference type="GO" id="GO:0009166">
    <property type="term" value="P:nucleotide catabolic process"/>
    <property type="evidence" value="ECO:0007669"/>
    <property type="project" value="InterPro"/>
</dbReference>
<dbReference type="PANTHER" id="PTHR11575:SF23">
    <property type="entry name" value="5-NUCLEOTIDASE FAMILY PROTEIN"/>
    <property type="match status" value="1"/>
</dbReference>
<dbReference type="GO" id="GO:0008768">
    <property type="term" value="F:UDP-sugar diphosphatase activity"/>
    <property type="evidence" value="ECO:0007669"/>
    <property type="project" value="TreeGrafter"/>
</dbReference>
<dbReference type="PRINTS" id="PR01607">
    <property type="entry name" value="APYRASEFAMLY"/>
</dbReference>
<dbReference type="Proteomes" id="UP000483839">
    <property type="component" value="Unassembled WGS sequence"/>
</dbReference>
<sequence>MQEIIRLLHLNDLHSHFEAFPKLQRFFEKASQNQDEEVIKLDIGDNIDRSHPLSDATKGKANIQLMNQLGIDFATIGNNEGIGLSKEDLNQVYDEANFEVILGNLEDNHQRPKWASPYAIYRTKKGTTIAFLAYTFPYYWTYEPNGWQVTDPIEALKRDLQLPEVASADIRILLSHLGITVDERITEEVDNIDLIIGSHTHHVFEDGACLNGTYLAAAGKYGQYVGNISMVLENHRLQEIEIIAHETSHFPSLPSDQEAIQALLNEGERLLDDQSILTLAEPLNQEKTLDLVMEAMMDYAHADTCLINTGLLVHPLDQRITLKSLQKSLPHQMRLARFELSKESFEKICFEIWGQADLLKNQEIRGMGFRGKQFGGLCSRGFAYKNGKIVYNETVMGKSDKISLVLVDQYFFASYFPSVKQELPTLLFPDLLREVLEKYLKNEKMIGKESNEKGNFTRNV</sequence>
<keyword evidence="1" id="KW-0547">Nucleotide-binding</keyword>
<dbReference type="EMBL" id="WLXI01000054">
    <property type="protein sequence ID" value="MTD02185.1"/>
    <property type="molecule type" value="Genomic_DNA"/>
</dbReference>
<feature type="domain" description="Calcineurin-like phosphoesterase" evidence="2">
    <location>
        <begin position="5"/>
        <end position="202"/>
    </location>
</feature>
<evidence type="ECO:0000259" key="2">
    <source>
        <dbReference type="Pfam" id="PF00149"/>
    </source>
</evidence>